<proteinExistence type="predicted"/>
<dbReference type="RefSeq" id="WP_380049310.1">
    <property type="nucleotide sequence ID" value="NZ_JBHLTC010000022.1"/>
</dbReference>
<sequence length="96" mass="10690">MSSNDLDQLIKSIKWSSNWEPLGYVNPQGEWVDVLTPSEWDRRLLRLARRGLSMRICGGLRAIGDAQILSEVERLPDESLAALTAADAVNPEVEAK</sequence>
<protein>
    <submittedName>
        <fullName evidence="1">Uncharacterized protein</fullName>
    </submittedName>
</protein>
<dbReference type="Proteomes" id="UP001589890">
    <property type="component" value="Unassembled WGS sequence"/>
</dbReference>
<dbReference type="EMBL" id="JBHLTC010000022">
    <property type="protein sequence ID" value="MFC0626151.1"/>
    <property type="molecule type" value="Genomic_DNA"/>
</dbReference>
<comment type="caution">
    <text evidence="1">The sequence shown here is derived from an EMBL/GenBank/DDBJ whole genome shotgun (WGS) entry which is preliminary data.</text>
</comment>
<organism evidence="1 2">
    <name type="scientific">Kribbella deserti</name>
    <dbReference type="NCBI Taxonomy" id="1926257"/>
    <lineage>
        <taxon>Bacteria</taxon>
        <taxon>Bacillati</taxon>
        <taxon>Actinomycetota</taxon>
        <taxon>Actinomycetes</taxon>
        <taxon>Propionibacteriales</taxon>
        <taxon>Kribbellaceae</taxon>
        <taxon>Kribbella</taxon>
    </lineage>
</organism>
<evidence type="ECO:0000313" key="2">
    <source>
        <dbReference type="Proteomes" id="UP001589890"/>
    </source>
</evidence>
<keyword evidence="2" id="KW-1185">Reference proteome</keyword>
<name>A0ABV6QQ72_9ACTN</name>
<evidence type="ECO:0000313" key="1">
    <source>
        <dbReference type="EMBL" id="MFC0626151.1"/>
    </source>
</evidence>
<gene>
    <name evidence="1" type="ORF">ACFFGN_18885</name>
</gene>
<accession>A0ABV6QQ72</accession>
<reference evidence="1 2" key="1">
    <citation type="submission" date="2024-09" db="EMBL/GenBank/DDBJ databases">
        <authorList>
            <person name="Sun Q."/>
            <person name="Mori K."/>
        </authorList>
    </citation>
    <scope>NUCLEOTIDE SEQUENCE [LARGE SCALE GENOMIC DNA]</scope>
    <source>
        <strain evidence="1 2">CGMCC 1.15906</strain>
    </source>
</reference>